<dbReference type="EMBL" id="CM055095">
    <property type="protein sequence ID" value="KAJ7557858.1"/>
    <property type="molecule type" value="Genomic_DNA"/>
</dbReference>
<organism evidence="1 2">
    <name type="scientific">Diphasiastrum complanatum</name>
    <name type="common">Issler's clubmoss</name>
    <name type="synonym">Lycopodium complanatum</name>
    <dbReference type="NCBI Taxonomy" id="34168"/>
    <lineage>
        <taxon>Eukaryota</taxon>
        <taxon>Viridiplantae</taxon>
        <taxon>Streptophyta</taxon>
        <taxon>Embryophyta</taxon>
        <taxon>Tracheophyta</taxon>
        <taxon>Lycopodiopsida</taxon>
        <taxon>Lycopodiales</taxon>
        <taxon>Lycopodiaceae</taxon>
        <taxon>Lycopodioideae</taxon>
        <taxon>Diphasiastrum</taxon>
    </lineage>
</organism>
<evidence type="ECO:0000313" key="2">
    <source>
        <dbReference type="Proteomes" id="UP001162992"/>
    </source>
</evidence>
<sequence length="711" mass="79047">MHELPQTSDGSLCVDIEALCQTQPADYRPQKTMSPASDISREAIALQSEHNMINFQFPKLRTTSEGHIPPVNRCAMSHIKTENEGPKLEDFLGGVLFGGQYSARSSQGPYLEHVYYNQDKHAPLSRHMSQITTFPDSSDIKYLPTNLAGGAEANAFDSREVELHNNICSNISSKSSVHVERLLQEPIDLKAHENLLSDCSLGTSSASNYSVIGLSALKTWLRQDQTPLEKTGNPPFTSTSSQNDGTAFTNLNLLALSMSPSSQSSSIGAPQRVDVVSSSTDIKKRIASKSDGKEQSPRKSVDTFGQRTSIYRGVTRHRWTGRYEAHLWDNSCRKEGQTRKGRQVYLGGYDKEEKAARAYDLAALKYWGETTTINFPLSTYEKELEEMKRMTRQEYVASLRRKSSGFSRGASVYRGVTRHHQQGRWQARIGRVAGSKDLYLGTFGTQEEAAEAYDVAAIKFKGVNAVTNFDISRYDLKGICSSPSLLIGDAAKRTKTNNACDPRQQKKICDENIQTSAVQSHFDIRKTLQRQLAFPEQSQDAHQQRSWRDISKQQDQHGKLAQTFNLGSLNLQNFMQQASMTPVPTTIHNLMGLNQLSSHDNDTSFSNNDGNSTSTLLTSSGYSATPESSTYPDTPGQVEGKSKKLTHNHSFQGDPNKEFLYLSQQPMNFVKTDHDDLMLSAGMVPSLHPIHGRPLLASGGHMPMFAIWNEP</sequence>
<evidence type="ECO:0000313" key="1">
    <source>
        <dbReference type="EMBL" id="KAJ7557858.1"/>
    </source>
</evidence>
<keyword evidence="2" id="KW-1185">Reference proteome</keyword>
<accession>A0ACC2DUM8</accession>
<reference evidence="2" key="1">
    <citation type="journal article" date="2024" name="Proc. Natl. Acad. Sci. U.S.A.">
        <title>Extraordinary preservation of gene collinearity over three hundred million years revealed in homosporous lycophytes.</title>
        <authorList>
            <person name="Li C."/>
            <person name="Wickell D."/>
            <person name="Kuo L.Y."/>
            <person name="Chen X."/>
            <person name="Nie B."/>
            <person name="Liao X."/>
            <person name="Peng D."/>
            <person name="Ji J."/>
            <person name="Jenkins J."/>
            <person name="Williams M."/>
            <person name="Shu S."/>
            <person name="Plott C."/>
            <person name="Barry K."/>
            <person name="Rajasekar S."/>
            <person name="Grimwood J."/>
            <person name="Han X."/>
            <person name="Sun S."/>
            <person name="Hou Z."/>
            <person name="He W."/>
            <person name="Dai G."/>
            <person name="Sun C."/>
            <person name="Schmutz J."/>
            <person name="Leebens-Mack J.H."/>
            <person name="Li F.W."/>
            <person name="Wang L."/>
        </authorList>
    </citation>
    <scope>NUCLEOTIDE SEQUENCE [LARGE SCALE GENOMIC DNA]</scope>
    <source>
        <strain evidence="2">cv. PW_Plant_1</strain>
    </source>
</reference>
<name>A0ACC2DUM8_DIPCM</name>
<proteinExistence type="predicted"/>
<protein>
    <submittedName>
        <fullName evidence="1">Uncharacterized protein</fullName>
    </submittedName>
</protein>
<dbReference type="Proteomes" id="UP001162992">
    <property type="component" value="Chromosome 4"/>
</dbReference>
<comment type="caution">
    <text evidence="1">The sequence shown here is derived from an EMBL/GenBank/DDBJ whole genome shotgun (WGS) entry which is preliminary data.</text>
</comment>
<gene>
    <name evidence="1" type="ORF">O6H91_04G012700</name>
</gene>